<evidence type="ECO:0000256" key="1">
    <source>
        <dbReference type="PROSITE-ProRule" id="PRU00283"/>
    </source>
</evidence>
<dbReference type="InterPro" id="IPR027640">
    <property type="entry name" value="Kinesin-like_fam"/>
</dbReference>
<reference evidence="4 5" key="1">
    <citation type="submission" date="2018-08" db="EMBL/GenBank/DDBJ databases">
        <title>Draft genome of the lignicolous fungus Coniochaeta pulveracea.</title>
        <authorList>
            <person name="Borstlap C.J."/>
            <person name="De Witt R.N."/>
            <person name="Botha A."/>
            <person name="Volschenk H."/>
        </authorList>
    </citation>
    <scope>NUCLEOTIDE SEQUENCE [LARGE SCALE GENOMIC DNA]</scope>
    <source>
        <strain evidence="4 5">CAB683</strain>
    </source>
</reference>
<dbReference type="SUPFAM" id="SSF52540">
    <property type="entry name" value="P-loop containing nucleoside triphosphate hydrolases"/>
    <property type="match status" value="1"/>
</dbReference>
<dbReference type="InterPro" id="IPR036961">
    <property type="entry name" value="Kinesin_motor_dom_sf"/>
</dbReference>
<dbReference type="STRING" id="177199.A0A420YM80"/>
<dbReference type="OrthoDB" id="3176171at2759"/>
<dbReference type="GO" id="GO:0003777">
    <property type="term" value="F:microtubule motor activity"/>
    <property type="evidence" value="ECO:0007669"/>
    <property type="project" value="InterPro"/>
</dbReference>
<dbReference type="GO" id="GO:0005524">
    <property type="term" value="F:ATP binding"/>
    <property type="evidence" value="ECO:0007669"/>
    <property type="project" value="UniProtKB-UniRule"/>
</dbReference>
<dbReference type="PRINTS" id="PR00380">
    <property type="entry name" value="KINESINHEAVY"/>
</dbReference>
<feature type="binding site" evidence="1">
    <location>
        <begin position="126"/>
        <end position="133"/>
    </location>
    <ligand>
        <name>ATP</name>
        <dbReference type="ChEBI" id="CHEBI:30616"/>
    </ligand>
</feature>
<dbReference type="SMART" id="SM00129">
    <property type="entry name" value="KISc"/>
    <property type="match status" value="1"/>
</dbReference>
<dbReference type="Pfam" id="PF00225">
    <property type="entry name" value="Kinesin"/>
    <property type="match status" value="1"/>
</dbReference>
<dbReference type="GO" id="GO:0051231">
    <property type="term" value="P:spindle elongation"/>
    <property type="evidence" value="ECO:0007669"/>
    <property type="project" value="TreeGrafter"/>
</dbReference>
<dbReference type="InterPro" id="IPR001752">
    <property type="entry name" value="Kinesin_motor_dom"/>
</dbReference>
<dbReference type="EMBL" id="QVQW01000003">
    <property type="protein sequence ID" value="RKU48990.1"/>
    <property type="molecule type" value="Genomic_DNA"/>
</dbReference>
<dbReference type="AlphaFoldDB" id="A0A420YM80"/>
<evidence type="ECO:0000259" key="3">
    <source>
        <dbReference type="PROSITE" id="PS50067"/>
    </source>
</evidence>
<comment type="caution">
    <text evidence="4">The sequence shown here is derived from an EMBL/GenBank/DDBJ whole genome shotgun (WGS) entry which is preliminary data.</text>
</comment>
<dbReference type="Proteomes" id="UP000275385">
    <property type="component" value="Unassembled WGS sequence"/>
</dbReference>
<keyword evidence="1" id="KW-0067">ATP-binding</keyword>
<organism evidence="4 5">
    <name type="scientific">Coniochaeta pulveracea</name>
    <dbReference type="NCBI Taxonomy" id="177199"/>
    <lineage>
        <taxon>Eukaryota</taxon>
        <taxon>Fungi</taxon>
        <taxon>Dikarya</taxon>
        <taxon>Ascomycota</taxon>
        <taxon>Pezizomycotina</taxon>
        <taxon>Sordariomycetes</taxon>
        <taxon>Sordariomycetidae</taxon>
        <taxon>Coniochaetales</taxon>
        <taxon>Coniochaetaceae</taxon>
        <taxon>Coniochaeta</taxon>
    </lineage>
</organism>
<dbReference type="PANTHER" id="PTHR47969">
    <property type="entry name" value="CHROMOSOME-ASSOCIATED KINESIN KIF4A-RELATED"/>
    <property type="match status" value="1"/>
</dbReference>
<dbReference type="GO" id="GO:0005875">
    <property type="term" value="C:microtubule associated complex"/>
    <property type="evidence" value="ECO:0007669"/>
    <property type="project" value="TreeGrafter"/>
</dbReference>
<dbReference type="PROSITE" id="PS50067">
    <property type="entry name" value="KINESIN_MOTOR_2"/>
    <property type="match status" value="1"/>
</dbReference>
<dbReference type="InterPro" id="IPR027417">
    <property type="entry name" value="P-loop_NTPase"/>
</dbReference>
<feature type="domain" description="Kinesin motor" evidence="3">
    <location>
        <begin position="35"/>
        <end position="364"/>
    </location>
</feature>
<keyword evidence="1" id="KW-0547">Nucleotide-binding</keyword>
<name>A0A420YM80_9PEZI</name>
<evidence type="ECO:0000313" key="5">
    <source>
        <dbReference type="Proteomes" id="UP000275385"/>
    </source>
</evidence>
<dbReference type="GO" id="GO:0007052">
    <property type="term" value="P:mitotic spindle organization"/>
    <property type="evidence" value="ECO:0007669"/>
    <property type="project" value="TreeGrafter"/>
</dbReference>
<protein>
    <recommendedName>
        <fullName evidence="3">Kinesin motor domain-containing protein</fullName>
    </recommendedName>
</protein>
<evidence type="ECO:0000313" key="4">
    <source>
        <dbReference type="EMBL" id="RKU48990.1"/>
    </source>
</evidence>
<accession>A0A420YM80</accession>
<comment type="similarity">
    <text evidence="1">Belongs to the TRAFAC class myosin-kinesin ATPase superfamily. Kinesin family.</text>
</comment>
<gene>
    <name evidence="4" type="ORF">DL546_009620</name>
</gene>
<sequence>MEQFYLNNVSLYDTLVGRFRPAIPVKPDTTTTSPSIDVGVRIRPLLNDENAADFPCAVFPRLRQPGVVDIHDLYNHPRKPVLKSFAYQADKVFDQGATTEDVYDDLVADLVPYAWNGGIGTLFAYGQTGSGKTFTVSQLEELVTESLLENNLDGEREIYLTIIDLAGNSAFDLLQSRKPISVLEDSFGVTHLAGADEHHVKSKEEVRTLIEQAASFRLSAPTLRNDASSRSHGICRLRIKNTADNSEGILYLIDLAGSEAARDRSAHGLERMKEYKEINMSLSVLKDCIRGRVEVDVMSTEEKKRRRPRVPFRQSALTRILKHVFDPESGQACKTVVLACVNPSLADVSPSKNTLRYAETLRVLLPGVGETTDGPKPPMTWTNAELKDWISKNSGTPPISPEFLAPTGSGARLLQLTASEFESRCMKTPGVTFEQAMAFRSKLWQLHIDSKKSRNTSTSTRATGAMFSSRDQDATNEKVPFQKRIRPGMIVSWEPSAEQCSTLGLADGLKLAAVLSPESVGNDNPAGGQRYRCALVAEGELPEAYEIHLWRQFVIDAEQMEQEAILEYDVPTRQYFIAV</sequence>
<dbReference type="PANTHER" id="PTHR47969:SF9">
    <property type="entry name" value="KINESIN-LIKE PROTEIN"/>
    <property type="match status" value="1"/>
</dbReference>
<dbReference type="GO" id="GO:0008017">
    <property type="term" value="F:microtubule binding"/>
    <property type="evidence" value="ECO:0007669"/>
    <property type="project" value="InterPro"/>
</dbReference>
<dbReference type="Gene3D" id="3.40.850.10">
    <property type="entry name" value="Kinesin motor domain"/>
    <property type="match status" value="1"/>
</dbReference>
<proteinExistence type="inferred from homology"/>
<keyword evidence="1" id="KW-0505">Motor protein</keyword>
<feature type="region of interest" description="Disordered" evidence="2">
    <location>
        <begin position="454"/>
        <end position="478"/>
    </location>
</feature>
<dbReference type="GO" id="GO:0007018">
    <property type="term" value="P:microtubule-based movement"/>
    <property type="evidence" value="ECO:0007669"/>
    <property type="project" value="InterPro"/>
</dbReference>
<evidence type="ECO:0000256" key="2">
    <source>
        <dbReference type="SAM" id="MobiDB-lite"/>
    </source>
</evidence>
<keyword evidence="5" id="KW-1185">Reference proteome</keyword>